<evidence type="ECO:0000256" key="1">
    <source>
        <dbReference type="SAM" id="MobiDB-lite"/>
    </source>
</evidence>
<dbReference type="EMBL" id="JACPUR010000014">
    <property type="protein sequence ID" value="MBI3127074.1"/>
    <property type="molecule type" value="Genomic_DNA"/>
</dbReference>
<proteinExistence type="predicted"/>
<comment type="caution">
    <text evidence="2">The sequence shown here is derived from an EMBL/GenBank/DDBJ whole genome shotgun (WGS) entry which is preliminary data.</text>
</comment>
<evidence type="ECO:0000313" key="3">
    <source>
        <dbReference type="Proteomes" id="UP000782312"/>
    </source>
</evidence>
<dbReference type="AlphaFoldDB" id="A0A932MLD9"/>
<name>A0A932MLD9_UNCTE</name>
<feature type="region of interest" description="Disordered" evidence="1">
    <location>
        <begin position="49"/>
        <end position="71"/>
    </location>
</feature>
<reference evidence="2" key="1">
    <citation type="submission" date="2020-07" db="EMBL/GenBank/DDBJ databases">
        <title>Huge and variable diversity of episymbiotic CPR bacteria and DPANN archaea in groundwater ecosystems.</title>
        <authorList>
            <person name="He C.Y."/>
            <person name="Keren R."/>
            <person name="Whittaker M."/>
            <person name="Farag I.F."/>
            <person name="Doudna J."/>
            <person name="Cate J.H.D."/>
            <person name="Banfield J.F."/>
        </authorList>
    </citation>
    <scope>NUCLEOTIDE SEQUENCE</scope>
    <source>
        <strain evidence="2">NC_groundwater_763_Ag_S-0.2um_68_21</strain>
    </source>
</reference>
<accession>A0A932MLD9</accession>
<protein>
    <submittedName>
        <fullName evidence="2">Uncharacterized protein</fullName>
    </submittedName>
</protein>
<gene>
    <name evidence="2" type="ORF">HYZ11_05685</name>
</gene>
<evidence type="ECO:0000313" key="2">
    <source>
        <dbReference type="EMBL" id="MBI3127074.1"/>
    </source>
</evidence>
<sequence>MHPIAVQRAVEFLGQFTKTARPDISRLVVEIQDEKPNPAFTIFYRNGKSLSGSLPLQRPLSDSPEESGEGG</sequence>
<dbReference type="Proteomes" id="UP000782312">
    <property type="component" value="Unassembled WGS sequence"/>
</dbReference>
<organism evidence="2 3">
    <name type="scientific">Tectimicrobiota bacterium</name>
    <dbReference type="NCBI Taxonomy" id="2528274"/>
    <lineage>
        <taxon>Bacteria</taxon>
        <taxon>Pseudomonadati</taxon>
        <taxon>Nitrospinota/Tectimicrobiota group</taxon>
        <taxon>Candidatus Tectimicrobiota</taxon>
    </lineage>
</organism>